<keyword evidence="6" id="KW-0238">DNA-binding</keyword>
<reference evidence="9 10" key="1">
    <citation type="submission" date="2024-12" db="EMBL/GenBank/DDBJ databases">
        <title>C001-4G Acinetobacter sp. assembled genome.</title>
        <authorList>
            <person name="D'Arcy K."/>
            <person name="Kingdon A.D.H."/>
            <person name="Breen A."/>
            <person name="Mckeown C."/>
            <person name="Allman E."/>
            <person name="Sharma P."/>
            <person name="Mcleman A."/>
            <person name="Roberts A.P."/>
        </authorList>
    </citation>
    <scope>NUCLEOTIDE SEQUENCE [LARGE SCALE GENOMIC DNA]</scope>
    <source>
        <strain evidence="9 10">C1-4G</strain>
    </source>
</reference>
<keyword evidence="4 8" id="KW-0378">Hydrolase</keyword>
<evidence type="ECO:0000256" key="8">
    <source>
        <dbReference type="RuleBase" id="RU364100"/>
    </source>
</evidence>
<dbReference type="RefSeq" id="WP_409140321.1">
    <property type="nucleotide sequence ID" value="NZ_JBJXCW010000008.1"/>
</dbReference>
<comment type="caution">
    <text evidence="9">The sequence shown here is derived from an EMBL/GenBank/DDBJ whole genome shotgun (WGS) entry which is preliminary data.</text>
</comment>
<keyword evidence="7" id="KW-0456">Lyase</keyword>
<comment type="similarity">
    <text evidence="1 8">Belongs to the SOS response-associated peptidase family.</text>
</comment>
<dbReference type="Gene3D" id="3.90.1680.10">
    <property type="entry name" value="SOS response associated peptidase-like"/>
    <property type="match status" value="1"/>
</dbReference>
<evidence type="ECO:0000256" key="7">
    <source>
        <dbReference type="ARBA" id="ARBA00023239"/>
    </source>
</evidence>
<dbReference type="InterPro" id="IPR036590">
    <property type="entry name" value="SRAP-like"/>
</dbReference>
<proteinExistence type="inferred from homology"/>
<dbReference type="InterPro" id="IPR003738">
    <property type="entry name" value="SRAP"/>
</dbReference>
<gene>
    <name evidence="9" type="ORF">ACKVE0_09540</name>
</gene>
<accession>A0ABW9JVF8</accession>
<dbReference type="GO" id="GO:0016787">
    <property type="term" value="F:hydrolase activity"/>
    <property type="evidence" value="ECO:0007669"/>
    <property type="project" value="UniProtKB-KW"/>
</dbReference>
<dbReference type="PANTHER" id="PTHR13604:SF0">
    <property type="entry name" value="ABASIC SITE PROCESSING PROTEIN HMCES"/>
    <property type="match status" value="1"/>
</dbReference>
<evidence type="ECO:0000256" key="4">
    <source>
        <dbReference type="ARBA" id="ARBA00022801"/>
    </source>
</evidence>
<dbReference type="PANTHER" id="PTHR13604">
    <property type="entry name" value="DC12-RELATED"/>
    <property type="match status" value="1"/>
</dbReference>
<keyword evidence="10" id="KW-1185">Reference proteome</keyword>
<dbReference type="Pfam" id="PF02586">
    <property type="entry name" value="SRAP"/>
    <property type="match status" value="1"/>
</dbReference>
<dbReference type="Proteomes" id="UP001632339">
    <property type="component" value="Unassembled WGS sequence"/>
</dbReference>
<keyword evidence="3" id="KW-0227">DNA damage</keyword>
<name>A0ABW9JVF8_9GAMM</name>
<evidence type="ECO:0000256" key="2">
    <source>
        <dbReference type="ARBA" id="ARBA00022670"/>
    </source>
</evidence>
<dbReference type="EC" id="3.4.-.-" evidence="8"/>
<evidence type="ECO:0000256" key="1">
    <source>
        <dbReference type="ARBA" id="ARBA00008136"/>
    </source>
</evidence>
<organism evidence="9 10">
    <name type="scientific">Acinetobacter albensis</name>
    <dbReference type="NCBI Taxonomy" id="1673609"/>
    <lineage>
        <taxon>Bacteria</taxon>
        <taxon>Pseudomonadati</taxon>
        <taxon>Pseudomonadota</taxon>
        <taxon>Gammaproteobacteria</taxon>
        <taxon>Moraxellales</taxon>
        <taxon>Moraxellaceae</taxon>
        <taxon>Acinetobacter</taxon>
    </lineage>
</organism>
<keyword evidence="2 8" id="KW-0645">Protease</keyword>
<sequence length="213" mass="24906">MCSNYEFPSKKRLSLLDIHEEQLELEMKSHVYPLYPAPIIMRGADDFELDVAKFGLIPYWAKELKFGRHTYNARTESVATKPSFRNAWKKNQFALVPVDTFYEPKYIDGKPHWYGISREDGNPFTVAAIYEDAVIEGEKIRSFSMLTINSDDHPFMKQFHGPDDEKRSIIVIPEESRQDWLHCNHEQASDFFFEMKDEFIAQPKSNRSSEIGK</sequence>
<evidence type="ECO:0000313" key="10">
    <source>
        <dbReference type="Proteomes" id="UP001632339"/>
    </source>
</evidence>
<keyword evidence="5" id="KW-0190">Covalent protein-DNA linkage</keyword>
<evidence type="ECO:0000256" key="6">
    <source>
        <dbReference type="ARBA" id="ARBA00023125"/>
    </source>
</evidence>
<evidence type="ECO:0000256" key="5">
    <source>
        <dbReference type="ARBA" id="ARBA00023124"/>
    </source>
</evidence>
<protein>
    <recommendedName>
        <fullName evidence="8">Abasic site processing protein</fullName>
        <ecNumber evidence="8">3.4.-.-</ecNumber>
    </recommendedName>
</protein>
<evidence type="ECO:0000256" key="3">
    <source>
        <dbReference type="ARBA" id="ARBA00022763"/>
    </source>
</evidence>
<dbReference type="EMBL" id="JBJXCW010000008">
    <property type="protein sequence ID" value="MFN0297761.1"/>
    <property type="molecule type" value="Genomic_DNA"/>
</dbReference>
<dbReference type="SUPFAM" id="SSF143081">
    <property type="entry name" value="BB1717-like"/>
    <property type="match status" value="1"/>
</dbReference>
<evidence type="ECO:0000313" key="9">
    <source>
        <dbReference type="EMBL" id="MFN0297761.1"/>
    </source>
</evidence>